<evidence type="ECO:0000256" key="6">
    <source>
        <dbReference type="ARBA" id="ARBA00022989"/>
    </source>
</evidence>
<evidence type="ECO:0000256" key="2">
    <source>
        <dbReference type="ARBA" id="ARBA00008164"/>
    </source>
</evidence>
<evidence type="ECO:0000256" key="10">
    <source>
        <dbReference type="SAM" id="MobiDB-lite"/>
    </source>
</evidence>
<dbReference type="InterPro" id="IPR001107">
    <property type="entry name" value="Band_7"/>
</dbReference>
<dbReference type="GO" id="GO:0032933">
    <property type="term" value="P:SREBP signaling pathway"/>
    <property type="evidence" value="ECO:0007669"/>
    <property type="project" value="TreeGrafter"/>
</dbReference>
<feature type="region of interest" description="Disordered" evidence="10">
    <location>
        <begin position="1"/>
        <end position="25"/>
    </location>
</feature>
<dbReference type="InterPro" id="IPR033294">
    <property type="entry name" value="Erlin1/2"/>
</dbReference>
<keyword evidence="5" id="KW-0735">Signal-anchor</keyword>
<accession>A0AAV1I4K9</accession>
<evidence type="ECO:0000256" key="9">
    <source>
        <dbReference type="SAM" id="Coils"/>
    </source>
</evidence>
<dbReference type="PANTHER" id="PTHR15351:SF3">
    <property type="entry name" value="ERLIN"/>
    <property type="match status" value="1"/>
</dbReference>
<evidence type="ECO:0000256" key="1">
    <source>
        <dbReference type="ARBA" id="ARBA00004648"/>
    </source>
</evidence>
<gene>
    <name evidence="12" type="ORF">CVIRNUC_005241</name>
</gene>
<feature type="coiled-coil region" evidence="9">
    <location>
        <begin position="244"/>
        <end position="271"/>
    </location>
</feature>
<organism evidence="12 13">
    <name type="scientific">Coccomyxa viridis</name>
    <dbReference type="NCBI Taxonomy" id="1274662"/>
    <lineage>
        <taxon>Eukaryota</taxon>
        <taxon>Viridiplantae</taxon>
        <taxon>Chlorophyta</taxon>
        <taxon>core chlorophytes</taxon>
        <taxon>Trebouxiophyceae</taxon>
        <taxon>Trebouxiophyceae incertae sedis</taxon>
        <taxon>Coccomyxaceae</taxon>
        <taxon>Coccomyxa</taxon>
    </lineage>
</organism>
<dbReference type="InterPro" id="IPR036013">
    <property type="entry name" value="Band_7/SPFH_dom_sf"/>
</dbReference>
<evidence type="ECO:0000256" key="3">
    <source>
        <dbReference type="ARBA" id="ARBA00022692"/>
    </source>
</evidence>
<dbReference type="CDD" id="cd03406">
    <property type="entry name" value="SPFH_like_u3"/>
    <property type="match status" value="1"/>
</dbReference>
<reference evidence="12 13" key="1">
    <citation type="submission" date="2023-10" db="EMBL/GenBank/DDBJ databases">
        <authorList>
            <person name="Maclean D."/>
            <person name="Macfadyen A."/>
        </authorList>
    </citation>
    <scope>NUCLEOTIDE SEQUENCE [LARGE SCALE GENOMIC DNA]</scope>
</reference>
<comment type="subcellular location">
    <subcellularLocation>
        <location evidence="1">Endoplasmic reticulum membrane</location>
        <topology evidence="1">Single-pass type II membrane protein</topology>
    </subcellularLocation>
</comment>
<dbReference type="GO" id="GO:0015485">
    <property type="term" value="F:cholesterol binding"/>
    <property type="evidence" value="ECO:0007669"/>
    <property type="project" value="TreeGrafter"/>
</dbReference>
<proteinExistence type="inferred from homology"/>
<evidence type="ECO:0000313" key="12">
    <source>
        <dbReference type="EMBL" id="CAK0780974.1"/>
    </source>
</evidence>
<dbReference type="PANTHER" id="PTHR15351">
    <property type="entry name" value="ERLIN (ER LIPID RAFT ASSOCIATED PROTEIN) HOMOLOG"/>
    <property type="match status" value="1"/>
</dbReference>
<keyword evidence="3" id="KW-0812">Transmembrane</keyword>
<dbReference type="Proteomes" id="UP001314263">
    <property type="component" value="Unassembled WGS sequence"/>
</dbReference>
<keyword evidence="6" id="KW-1133">Transmembrane helix</keyword>
<keyword evidence="4" id="KW-0256">Endoplasmic reticulum</keyword>
<keyword evidence="8" id="KW-0325">Glycoprotein</keyword>
<comment type="similarity">
    <text evidence="2">Belongs to the band 7/mec-2 family.</text>
</comment>
<dbReference type="AlphaFoldDB" id="A0AAV1I4K9"/>
<evidence type="ECO:0000256" key="5">
    <source>
        <dbReference type="ARBA" id="ARBA00022968"/>
    </source>
</evidence>
<evidence type="ECO:0000256" key="8">
    <source>
        <dbReference type="ARBA" id="ARBA00023180"/>
    </source>
</evidence>
<comment type="caution">
    <text evidence="12">The sequence shown here is derived from an EMBL/GenBank/DDBJ whole genome shotgun (WGS) entry which is preliminary data.</text>
</comment>
<dbReference type="EMBL" id="CAUYUE010000006">
    <property type="protein sequence ID" value="CAK0780974.1"/>
    <property type="molecule type" value="Genomic_DNA"/>
</dbReference>
<dbReference type="GO" id="GO:0031625">
    <property type="term" value="F:ubiquitin protein ligase binding"/>
    <property type="evidence" value="ECO:0007669"/>
    <property type="project" value="InterPro"/>
</dbReference>
<evidence type="ECO:0000256" key="7">
    <source>
        <dbReference type="ARBA" id="ARBA00023136"/>
    </source>
</evidence>
<keyword evidence="7" id="KW-0472">Membrane</keyword>
<evidence type="ECO:0000313" key="13">
    <source>
        <dbReference type="Proteomes" id="UP001314263"/>
    </source>
</evidence>
<evidence type="ECO:0000259" key="11">
    <source>
        <dbReference type="SMART" id="SM00244"/>
    </source>
</evidence>
<dbReference type="SUPFAM" id="SSF117892">
    <property type="entry name" value="Band 7/SPFH domain"/>
    <property type="match status" value="1"/>
</dbReference>
<name>A0AAV1I4K9_9CHLO</name>
<protein>
    <recommendedName>
        <fullName evidence="11">Band 7 domain-containing protein</fullName>
    </recommendedName>
</protein>
<dbReference type="GO" id="GO:0005789">
    <property type="term" value="C:endoplasmic reticulum membrane"/>
    <property type="evidence" value="ECO:0007669"/>
    <property type="project" value="UniProtKB-SubCell"/>
</dbReference>
<feature type="domain" description="Band 7" evidence="11">
    <location>
        <begin position="50"/>
        <end position="216"/>
    </location>
</feature>
<keyword evidence="13" id="KW-1185">Reference proteome</keyword>
<keyword evidence="9" id="KW-0175">Coiled coil</keyword>
<sequence length="350" mass="39657">MSASNSGPVPQLHFARSAAPPPPQPPRVPSFRVSLSLVAGGIFIALFLKYALHSVPEGHVGVYWRGGKLLPHITEPGMRLKLPILDVYAPIQVTLQTDKVVDIPCGTKARTMIHFGKVEVVNRLQKAHVQSIIKDFGPEYDKLWIFSKIHHEMNQLCSKSTLQDIYVDKFDQIDEILKEALQADCTKYAPGIDIISVRVTKPRLPAAIVANYEAMEAERTRVNVARERAVVVHQEAQTEHKRAVMMAEKEAETSRIRMQQLLQEREAEQQRDMIQNEMYLGKQKAFADAEHYRVTREAEANKQKLTPEFLQMSFMTAISNNTKMYFGDKLPAMLLELHQILPALQGQLQL</sequence>
<dbReference type="Pfam" id="PF01145">
    <property type="entry name" value="Band_7"/>
    <property type="match status" value="1"/>
</dbReference>
<dbReference type="SMART" id="SM00244">
    <property type="entry name" value="PHB"/>
    <property type="match status" value="1"/>
</dbReference>
<evidence type="ECO:0000256" key="4">
    <source>
        <dbReference type="ARBA" id="ARBA00022824"/>
    </source>
</evidence>